<dbReference type="GO" id="GO:0008137">
    <property type="term" value="F:NADH dehydrogenase (ubiquinone) activity"/>
    <property type="evidence" value="ECO:0007669"/>
    <property type="project" value="InterPro"/>
</dbReference>
<dbReference type="InterPro" id="IPR038430">
    <property type="entry name" value="NDAH_ubi_oxred_su3_sf"/>
</dbReference>
<comment type="similarity">
    <text evidence="2">Belongs to the complex I subunit 3 family.</text>
</comment>
<evidence type="ECO:0000256" key="3">
    <source>
        <dbReference type="ARBA" id="ARBA00022448"/>
    </source>
</evidence>
<evidence type="ECO:0000313" key="8">
    <source>
        <dbReference type="EMBL" id="SVB85256.1"/>
    </source>
</evidence>
<dbReference type="PANTHER" id="PTHR11058:SF9">
    <property type="entry name" value="NADH-UBIQUINONE OXIDOREDUCTASE CHAIN 3"/>
    <property type="match status" value="1"/>
</dbReference>
<dbReference type="GO" id="GO:0016651">
    <property type="term" value="F:oxidoreductase activity, acting on NAD(P)H"/>
    <property type="evidence" value="ECO:0007669"/>
    <property type="project" value="InterPro"/>
</dbReference>
<dbReference type="Gene3D" id="1.20.58.1610">
    <property type="entry name" value="NADH:ubiquinone/plastoquinone oxidoreductase, chain 3"/>
    <property type="match status" value="1"/>
</dbReference>
<evidence type="ECO:0000256" key="7">
    <source>
        <dbReference type="SAM" id="Phobius"/>
    </source>
</evidence>
<sequence length="143" mass="16466">MYRDFGTIFIFILMGIVLVYVPLLIQKLVAPSNPNPDKLATYECGEESEGSAWVQFNIRFYVIALIFLIFDVEVVFLFPWAVVFTELGMLAFVEMGIFLFILIIGLAYVWKKGDLDWVKYNVKYGRGRYAKMGSKKPQAVKEI</sequence>
<dbReference type="EMBL" id="UINC01060594">
    <property type="protein sequence ID" value="SVB85256.1"/>
    <property type="molecule type" value="Genomic_DNA"/>
</dbReference>
<keyword evidence="6 7" id="KW-0472">Membrane</keyword>
<evidence type="ECO:0000256" key="5">
    <source>
        <dbReference type="ARBA" id="ARBA00022989"/>
    </source>
</evidence>
<feature type="transmembrane region" description="Helical" evidence="7">
    <location>
        <begin position="6"/>
        <end position="25"/>
    </location>
</feature>
<feature type="transmembrane region" description="Helical" evidence="7">
    <location>
        <begin position="60"/>
        <end position="81"/>
    </location>
</feature>
<dbReference type="GO" id="GO:0030964">
    <property type="term" value="C:NADH dehydrogenase complex"/>
    <property type="evidence" value="ECO:0007669"/>
    <property type="project" value="TreeGrafter"/>
</dbReference>
<keyword evidence="5 7" id="KW-1133">Transmembrane helix</keyword>
<evidence type="ECO:0000256" key="1">
    <source>
        <dbReference type="ARBA" id="ARBA00004141"/>
    </source>
</evidence>
<accession>A0A382HD93</accession>
<dbReference type="Pfam" id="PF00507">
    <property type="entry name" value="Oxidored_q4"/>
    <property type="match status" value="1"/>
</dbReference>
<gene>
    <name evidence="8" type="ORF">METZ01_LOCUS238110</name>
</gene>
<evidence type="ECO:0000256" key="6">
    <source>
        <dbReference type="ARBA" id="ARBA00023136"/>
    </source>
</evidence>
<name>A0A382HD93_9ZZZZ</name>
<comment type="subcellular location">
    <subcellularLocation>
        <location evidence="1">Membrane</location>
        <topology evidence="1">Multi-pass membrane protein</topology>
    </subcellularLocation>
</comment>
<organism evidence="8">
    <name type="scientific">marine metagenome</name>
    <dbReference type="NCBI Taxonomy" id="408172"/>
    <lineage>
        <taxon>unclassified sequences</taxon>
        <taxon>metagenomes</taxon>
        <taxon>ecological metagenomes</taxon>
    </lineage>
</organism>
<keyword evidence="3" id="KW-0813">Transport</keyword>
<dbReference type="InterPro" id="IPR023043">
    <property type="entry name" value="NAD(P)H_OxRDtase_bac/plastid"/>
</dbReference>
<reference evidence="8" key="1">
    <citation type="submission" date="2018-05" db="EMBL/GenBank/DDBJ databases">
        <authorList>
            <person name="Lanie J.A."/>
            <person name="Ng W.-L."/>
            <person name="Kazmierczak K.M."/>
            <person name="Andrzejewski T.M."/>
            <person name="Davidsen T.M."/>
            <person name="Wayne K.J."/>
            <person name="Tettelin H."/>
            <person name="Glass J.I."/>
            <person name="Rusch D."/>
            <person name="Podicherti R."/>
            <person name="Tsui H.-C.T."/>
            <person name="Winkler M.E."/>
        </authorList>
    </citation>
    <scope>NUCLEOTIDE SEQUENCE</scope>
</reference>
<dbReference type="HAMAP" id="MF_01394">
    <property type="entry name" value="NDH1_NuoA"/>
    <property type="match status" value="1"/>
</dbReference>
<dbReference type="PANTHER" id="PTHR11058">
    <property type="entry name" value="NADH-UBIQUINONE OXIDOREDUCTASE CHAIN 3"/>
    <property type="match status" value="1"/>
</dbReference>
<dbReference type="AlphaFoldDB" id="A0A382HD93"/>
<proteinExistence type="inferred from homology"/>
<evidence type="ECO:0000256" key="4">
    <source>
        <dbReference type="ARBA" id="ARBA00022692"/>
    </source>
</evidence>
<feature type="transmembrane region" description="Helical" evidence="7">
    <location>
        <begin position="87"/>
        <end position="110"/>
    </location>
</feature>
<dbReference type="InterPro" id="IPR000440">
    <property type="entry name" value="NADH_UbQ/plastoQ_OxRdtase_su3"/>
</dbReference>
<evidence type="ECO:0000256" key="2">
    <source>
        <dbReference type="ARBA" id="ARBA00008472"/>
    </source>
</evidence>
<keyword evidence="4 7" id="KW-0812">Transmembrane</keyword>
<evidence type="ECO:0008006" key="9">
    <source>
        <dbReference type="Google" id="ProtNLM"/>
    </source>
</evidence>
<protein>
    <recommendedName>
        <fullName evidence="9">NADH:ubiquinone oxidoreductase subunit 3 (Chain A)</fullName>
    </recommendedName>
</protein>